<sequence>MPRNAPVRKSLTQLDHRIEAAVGHSVDRLWQHRDRHLLDEPHTRLVDAHRALVQAETNVTFYRSQLNSLSSGEYPVDGALFERIERTVGLLEDAARTRDERQAQAVAALKPVEAAARHNVPRDVPNLPAPDIAALLAITQGAKLHQNLLTQQLYVVTASGTRIPYSQLQRLEEDRLVVRDTSHPVTAGQPVTLTDTGRAALTAPRPPTAPGAAPVPRPGTWPAAAPARR</sequence>
<accession>A0ABQ2UY10</accession>
<organism evidence="2 3">
    <name type="scientific">Streptomyces albospinus</name>
    <dbReference type="NCBI Taxonomy" id="285515"/>
    <lineage>
        <taxon>Bacteria</taxon>
        <taxon>Bacillati</taxon>
        <taxon>Actinomycetota</taxon>
        <taxon>Actinomycetes</taxon>
        <taxon>Kitasatosporales</taxon>
        <taxon>Streptomycetaceae</taxon>
        <taxon>Streptomyces</taxon>
    </lineage>
</organism>
<dbReference type="EMBL" id="BMRP01000005">
    <property type="protein sequence ID" value="GGU55405.1"/>
    <property type="molecule type" value="Genomic_DNA"/>
</dbReference>
<feature type="region of interest" description="Disordered" evidence="1">
    <location>
        <begin position="198"/>
        <end position="229"/>
    </location>
</feature>
<keyword evidence="3" id="KW-1185">Reference proteome</keyword>
<dbReference type="RefSeq" id="WP_189298558.1">
    <property type="nucleotide sequence ID" value="NZ_BMRP01000005.1"/>
</dbReference>
<reference evidence="3" key="1">
    <citation type="journal article" date="2019" name="Int. J. Syst. Evol. Microbiol.">
        <title>The Global Catalogue of Microorganisms (GCM) 10K type strain sequencing project: providing services to taxonomists for standard genome sequencing and annotation.</title>
        <authorList>
            <consortium name="The Broad Institute Genomics Platform"/>
            <consortium name="The Broad Institute Genome Sequencing Center for Infectious Disease"/>
            <person name="Wu L."/>
            <person name="Ma J."/>
        </authorList>
    </citation>
    <scope>NUCLEOTIDE SEQUENCE [LARGE SCALE GENOMIC DNA]</scope>
    <source>
        <strain evidence="3">JCM 3399</strain>
    </source>
</reference>
<protein>
    <submittedName>
        <fullName evidence="2">Uncharacterized protein</fullName>
    </submittedName>
</protein>
<feature type="compositionally biased region" description="Pro residues" evidence="1">
    <location>
        <begin position="204"/>
        <end position="219"/>
    </location>
</feature>
<comment type="caution">
    <text evidence="2">The sequence shown here is derived from an EMBL/GenBank/DDBJ whole genome shotgun (WGS) entry which is preliminary data.</text>
</comment>
<evidence type="ECO:0000313" key="2">
    <source>
        <dbReference type="EMBL" id="GGU55405.1"/>
    </source>
</evidence>
<dbReference type="Proteomes" id="UP000654471">
    <property type="component" value="Unassembled WGS sequence"/>
</dbReference>
<gene>
    <name evidence="2" type="ORF">GCM10010211_20150</name>
</gene>
<name>A0ABQ2UY10_9ACTN</name>
<evidence type="ECO:0000256" key="1">
    <source>
        <dbReference type="SAM" id="MobiDB-lite"/>
    </source>
</evidence>
<proteinExistence type="predicted"/>
<evidence type="ECO:0000313" key="3">
    <source>
        <dbReference type="Proteomes" id="UP000654471"/>
    </source>
</evidence>